<protein>
    <submittedName>
        <fullName evidence="1">Organic hydroperoxide reductase OsmC/OhrA</fullName>
    </submittedName>
</protein>
<dbReference type="RefSeq" id="WP_089828493.1">
    <property type="nucleotide sequence ID" value="NZ_FNBN01000001.1"/>
</dbReference>
<reference evidence="1 2" key="1">
    <citation type="submission" date="2016-10" db="EMBL/GenBank/DDBJ databases">
        <authorList>
            <person name="de Groot N.N."/>
        </authorList>
    </citation>
    <scope>NUCLEOTIDE SEQUENCE [LARGE SCALE GENOMIC DNA]</scope>
    <source>
        <strain evidence="1 2">DSM 527</strain>
    </source>
</reference>
<dbReference type="AlphaFoldDB" id="A0A1G7H710"/>
<dbReference type="Gene3D" id="3.30.300.20">
    <property type="match status" value="1"/>
</dbReference>
<dbReference type="OrthoDB" id="9795405at2"/>
<name>A0A1G7H710_CHIFI</name>
<dbReference type="InterPro" id="IPR015946">
    <property type="entry name" value="KH_dom-like_a/b"/>
</dbReference>
<evidence type="ECO:0000313" key="1">
    <source>
        <dbReference type="EMBL" id="SDE96230.1"/>
    </source>
</evidence>
<dbReference type="SUPFAM" id="SSF82784">
    <property type="entry name" value="OsmC-like"/>
    <property type="match status" value="1"/>
</dbReference>
<evidence type="ECO:0000313" key="2">
    <source>
        <dbReference type="Proteomes" id="UP000199045"/>
    </source>
</evidence>
<accession>A0A1G7H710</accession>
<sequence length="157" mass="17074">MKGTHHYAMTTRWTGNTGNGTASYQGYERSHVLQVAGKPEIPGSSDPSFSGDKSRYNPEEMLVASLSSCHMLWYLHLCAAAGIVVVDYVDHATGTMTETDDGGGYFSEVTLHPEVTITDAAHTDKANALHHKANELCFIANSVKFPVHHQPICKVQA</sequence>
<dbReference type="PANTHER" id="PTHR42830">
    <property type="entry name" value="OSMOTICALLY INDUCIBLE FAMILY PROTEIN"/>
    <property type="match status" value="1"/>
</dbReference>
<organism evidence="1 2">
    <name type="scientific">Chitinophaga filiformis</name>
    <name type="common">Myxococcus filiformis</name>
    <name type="synonym">Flexibacter filiformis</name>
    <dbReference type="NCBI Taxonomy" id="104663"/>
    <lineage>
        <taxon>Bacteria</taxon>
        <taxon>Pseudomonadati</taxon>
        <taxon>Bacteroidota</taxon>
        <taxon>Chitinophagia</taxon>
        <taxon>Chitinophagales</taxon>
        <taxon>Chitinophagaceae</taxon>
        <taxon>Chitinophaga</taxon>
    </lineage>
</organism>
<dbReference type="PANTHER" id="PTHR42830:SF2">
    <property type="entry name" value="OSMC_OHR FAMILY PROTEIN"/>
    <property type="match status" value="1"/>
</dbReference>
<dbReference type="InterPro" id="IPR003718">
    <property type="entry name" value="OsmC/Ohr_fam"/>
</dbReference>
<dbReference type="InterPro" id="IPR036102">
    <property type="entry name" value="OsmC/Ohrsf"/>
</dbReference>
<dbReference type="InterPro" id="IPR052707">
    <property type="entry name" value="OsmC_Ohr_Peroxiredoxin"/>
</dbReference>
<dbReference type="Proteomes" id="UP000199045">
    <property type="component" value="Unassembled WGS sequence"/>
</dbReference>
<dbReference type="STRING" id="104663.SAMN04488121_101335"/>
<proteinExistence type="predicted"/>
<dbReference type="EMBL" id="FNBN01000001">
    <property type="protein sequence ID" value="SDE96230.1"/>
    <property type="molecule type" value="Genomic_DNA"/>
</dbReference>
<dbReference type="Pfam" id="PF02566">
    <property type="entry name" value="OsmC"/>
    <property type="match status" value="1"/>
</dbReference>
<gene>
    <name evidence="1" type="ORF">SAMN04488121_101335</name>
</gene>